<proteinExistence type="predicted"/>
<feature type="region of interest" description="Disordered" evidence="1">
    <location>
        <begin position="183"/>
        <end position="207"/>
    </location>
</feature>
<reference evidence="2 3" key="1">
    <citation type="submission" date="2019-07" db="EMBL/GenBank/DDBJ databases">
        <authorList>
            <person name="Kim J."/>
        </authorList>
    </citation>
    <scope>NUCLEOTIDE SEQUENCE [LARGE SCALE GENOMIC DNA]</scope>
    <source>
        <strain evidence="2 3">JC52</strain>
    </source>
</reference>
<keyword evidence="3" id="KW-1185">Reference proteome</keyword>
<gene>
    <name evidence="2" type="ORF">FPZ49_26750</name>
</gene>
<feature type="compositionally biased region" description="Basic and acidic residues" evidence="1">
    <location>
        <begin position="183"/>
        <end position="194"/>
    </location>
</feature>
<sequence length="207" mass="23798">MSDLKPAKDMVELDGRFQRLMERAKQLGGDTMDQIHEAIIQTALCLGKIFEYAGKISFYRDQNGLMVREYDDGRVEEAKSPWVLVVERVEEIVAEKESQRMPLDNLLQLGDGLSDERRKEWAADMQASRGGVDEPAITEEQKEKLGKAVFFHPSVLKQIEESDQESDEDLITTKEALKRVVREAKERQKDHYRGYSDCLEDDKEDDA</sequence>
<comment type="caution">
    <text evidence="2">The sequence shown here is derived from an EMBL/GenBank/DDBJ whole genome shotgun (WGS) entry which is preliminary data.</text>
</comment>
<evidence type="ECO:0000256" key="1">
    <source>
        <dbReference type="SAM" id="MobiDB-lite"/>
    </source>
</evidence>
<evidence type="ECO:0000313" key="3">
    <source>
        <dbReference type="Proteomes" id="UP000317036"/>
    </source>
</evidence>
<dbReference type="Proteomes" id="UP000317036">
    <property type="component" value="Unassembled WGS sequence"/>
</dbReference>
<dbReference type="EMBL" id="VNJI01000046">
    <property type="protein sequence ID" value="TVY06917.1"/>
    <property type="molecule type" value="Genomic_DNA"/>
</dbReference>
<name>A0A559K481_9BACL</name>
<dbReference type="RefSeq" id="WP_144852892.1">
    <property type="nucleotide sequence ID" value="NZ_VNJI01000046.1"/>
</dbReference>
<organism evidence="2 3">
    <name type="scientific">Paenibacillus cremeus</name>
    <dbReference type="NCBI Taxonomy" id="2163881"/>
    <lineage>
        <taxon>Bacteria</taxon>
        <taxon>Bacillati</taxon>
        <taxon>Bacillota</taxon>
        <taxon>Bacilli</taxon>
        <taxon>Bacillales</taxon>
        <taxon>Paenibacillaceae</taxon>
        <taxon>Paenibacillus</taxon>
    </lineage>
</organism>
<evidence type="ECO:0000313" key="2">
    <source>
        <dbReference type="EMBL" id="TVY06917.1"/>
    </source>
</evidence>
<accession>A0A559K481</accession>
<protein>
    <submittedName>
        <fullName evidence="2">Uncharacterized protein</fullName>
    </submittedName>
</protein>
<dbReference type="AlphaFoldDB" id="A0A559K481"/>
<feature type="compositionally biased region" description="Acidic residues" evidence="1">
    <location>
        <begin position="198"/>
        <end position="207"/>
    </location>
</feature>